<evidence type="ECO:0000313" key="2">
    <source>
        <dbReference type="EMBL" id="GBN99968.1"/>
    </source>
</evidence>
<evidence type="ECO:0000313" key="3">
    <source>
        <dbReference type="Proteomes" id="UP000499080"/>
    </source>
</evidence>
<gene>
    <name evidence="1" type="ORF">AVEN_114199_1</name>
    <name evidence="2" type="ORF">AVEN_229996_1</name>
</gene>
<reference evidence="2 3" key="1">
    <citation type="journal article" date="2019" name="Sci. Rep.">
        <title>Orb-weaving spider Araneus ventricosus genome elucidates the spidroin gene catalogue.</title>
        <authorList>
            <person name="Kono N."/>
            <person name="Nakamura H."/>
            <person name="Ohtoshi R."/>
            <person name="Moran D.A.P."/>
            <person name="Shinohara A."/>
            <person name="Yoshida Y."/>
            <person name="Fujiwara M."/>
            <person name="Mori M."/>
            <person name="Tomita M."/>
            <person name="Arakawa K."/>
        </authorList>
    </citation>
    <scope>NUCLEOTIDE SEQUENCE [LARGE SCALE GENOMIC DNA]</scope>
</reference>
<protein>
    <submittedName>
        <fullName evidence="2">Uncharacterized protein</fullName>
    </submittedName>
</protein>
<accession>A0A4Y2TH75</accession>
<sequence>MCEENSERHFDEMQTAHCIGLSVNSSNFRRMPPFQPVLVFVPSHTSASTSSNQPLSWLVMYSKITVVMCRARRRSDVANKLRVRFSHQGNVLFSKDACPSFILILSTIRYRLLIGSSFVERCFKFRATLSFSRLILFLSTMKANVMSLDFPEDMITAFKVA</sequence>
<evidence type="ECO:0000313" key="1">
    <source>
        <dbReference type="EMBL" id="GBN99962.1"/>
    </source>
</evidence>
<dbReference type="Proteomes" id="UP000499080">
    <property type="component" value="Unassembled WGS sequence"/>
</dbReference>
<dbReference type="AlphaFoldDB" id="A0A4Y2TH75"/>
<keyword evidence="3" id="KW-1185">Reference proteome</keyword>
<name>A0A4Y2TH75_ARAVE</name>
<dbReference type="EMBL" id="BGPR01028665">
    <property type="protein sequence ID" value="GBN99962.1"/>
    <property type="molecule type" value="Genomic_DNA"/>
</dbReference>
<dbReference type="EMBL" id="BGPR01028668">
    <property type="protein sequence ID" value="GBN99968.1"/>
    <property type="molecule type" value="Genomic_DNA"/>
</dbReference>
<organism evidence="2 3">
    <name type="scientific">Araneus ventricosus</name>
    <name type="common">Orbweaver spider</name>
    <name type="synonym">Epeira ventricosa</name>
    <dbReference type="NCBI Taxonomy" id="182803"/>
    <lineage>
        <taxon>Eukaryota</taxon>
        <taxon>Metazoa</taxon>
        <taxon>Ecdysozoa</taxon>
        <taxon>Arthropoda</taxon>
        <taxon>Chelicerata</taxon>
        <taxon>Arachnida</taxon>
        <taxon>Araneae</taxon>
        <taxon>Araneomorphae</taxon>
        <taxon>Entelegynae</taxon>
        <taxon>Araneoidea</taxon>
        <taxon>Araneidae</taxon>
        <taxon>Araneus</taxon>
    </lineage>
</organism>
<comment type="caution">
    <text evidence="2">The sequence shown here is derived from an EMBL/GenBank/DDBJ whole genome shotgun (WGS) entry which is preliminary data.</text>
</comment>
<proteinExistence type="predicted"/>